<dbReference type="InParanoid" id="A0A212EVN4"/>
<dbReference type="Proteomes" id="UP000007151">
    <property type="component" value="Unassembled WGS sequence"/>
</dbReference>
<proteinExistence type="predicted"/>
<protein>
    <submittedName>
        <fullName evidence="1">Uncharacterized protein</fullName>
    </submittedName>
</protein>
<gene>
    <name evidence="1" type="ORF">KGM_201722</name>
</gene>
<dbReference type="AlphaFoldDB" id="A0A212EVN4"/>
<evidence type="ECO:0000313" key="2">
    <source>
        <dbReference type="Proteomes" id="UP000007151"/>
    </source>
</evidence>
<dbReference type="KEGG" id="dpl:KGM_201722"/>
<reference evidence="1 2" key="1">
    <citation type="journal article" date="2011" name="Cell">
        <title>The monarch butterfly genome yields insights into long-distance migration.</title>
        <authorList>
            <person name="Zhan S."/>
            <person name="Merlin C."/>
            <person name="Boore J.L."/>
            <person name="Reppert S.M."/>
        </authorList>
    </citation>
    <scope>NUCLEOTIDE SEQUENCE [LARGE SCALE GENOMIC DNA]</scope>
    <source>
        <strain evidence="1">F-2</strain>
    </source>
</reference>
<organism evidence="1 2">
    <name type="scientific">Danaus plexippus plexippus</name>
    <dbReference type="NCBI Taxonomy" id="278856"/>
    <lineage>
        <taxon>Eukaryota</taxon>
        <taxon>Metazoa</taxon>
        <taxon>Ecdysozoa</taxon>
        <taxon>Arthropoda</taxon>
        <taxon>Hexapoda</taxon>
        <taxon>Insecta</taxon>
        <taxon>Pterygota</taxon>
        <taxon>Neoptera</taxon>
        <taxon>Endopterygota</taxon>
        <taxon>Lepidoptera</taxon>
        <taxon>Glossata</taxon>
        <taxon>Ditrysia</taxon>
        <taxon>Papilionoidea</taxon>
        <taxon>Nymphalidae</taxon>
        <taxon>Danainae</taxon>
        <taxon>Danaini</taxon>
        <taxon>Danaina</taxon>
        <taxon>Danaus</taxon>
        <taxon>Danaus</taxon>
    </lineage>
</organism>
<keyword evidence="2" id="KW-1185">Reference proteome</keyword>
<sequence>MEGAGEGVVAVLEGTKNADLKVTMLPKRLYHRRKCVLLDLGINPSTRLTQSSVETGTDRVFKDASSRICDVKYSSSYQFADCICNSHQTTSGPSKYRRHGGFTRHSGLFEDSLRKYPDGTASSEILQRIINYTNTEQSE</sequence>
<comment type="caution">
    <text evidence="1">The sequence shown here is derived from an EMBL/GenBank/DDBJ whole genome shotgun (WGS) entry which is preliminary data.</text>
</comment>
<evidence type="ECO:0000313" key="1">
    <source>
        <dbReference type="EMBL" id="OWR45543.1"/>
    </source>
</evidence>
<name>A0A212EVN4_DANPL</name>
<accession>A0A212EVN4</accession>
<dbReference type="EMBL" id="AGBW02012166">
    <property type="protein sequence ID" value="OWR45543.1"/>
    <property type="molecule type" value="Genomic_DNA"/>
</dbReference>